<evidence type="ECO:0008006" key="4">
    <source>
        <dbReference type="Google" id="ProtNLM"/>
    </source>
</evidence>
<keyword evidence="2" id="KW-0812">Transmembrane</keyword>
<keyword evidence="2" id="KW-0472">Membrane</keyword>
<protein>
    <recommendedName>
        <fullName evidence="4">Transmembrane protein</fullName>
    </recommendedName>
</protein>
<organism evidence="3">
    <name type="scientific">Amphimedon queenslandica</name>
    <name type="common">Sponge</name>
    <dbReference type="NCBI Taxonomy" id="400682"/>
    <lineage>
        <taxon>Eukaryota</taxon>
        <taxon>Metazoa</taxon>
        <taxon>Porifera</taxon>
        <taxon>Demospongiae</taxon>
        <taxon>Heteroscleromorpha</taxon>
        <taxon>Haplosclerida</taxon>
        <taxon>Niphatidae</taxon>
        <taxon>Amphimedon</taxon>
    </lineage>
</organism>
<reference evidence="3" key="1">
    <citation type="submission" date="2017-05" db="UniProtKB">
        <authorList>
            <consortium name="EnsemblMetazoa"/>
        </authorList>
    </citation>
    <scope>IDENTIFICATION</scope>
</reference>
<evidence type="ECO:0000256" key="1">
    <source>
        <dbReference type="SAM" id="MobiDB-lite"/>
    </source>
</evidence>
<dbReference type="AlphaFoldDB" id="A0A1X7UBV8"/>
<sequence length="100" mass="11685">MEVNDDNKHLKEEHDEKDVLPQQPMKRHDTVSVRRKALFVLFGIIILLIIIALKDPPDFNEWSVMVFYQNTVQLLCCSYPDIPVFEFIDICQFLAPGTCF</sequence>
<feature type="transmembrane region" description="Helical" evidence="2">
    <location>
        <begin position="37"/>
        <end position="53"/>
    </location>
</feature>
<dbReference type="EnsemblMetazoa" id="Aqu2.1.25429_001">
    <property type="protein sequence ID" value="Aqu2.1.25429_001"/>
    <property type="gene ID" value="Aqu2.1.25429"/>
</dbReference>
<accession>A0A1X7UBV8</accession>
<keyword evidence="2" id="KW-1133">Transmembrane helix</keyword>
<evidence type="ECO:0000256" key="2">
    <source>
        <dbReference type="SAM" id="Phobius"/>
    </source>
</evidence>
<dbReference type="InParanoid" id="A0A1X7UBV8"/>
<feature type="region of interest" description="Disordered" evidence="1">
    <location>
        <begin position="1"/>
        <end position="28"/>
    </location>
</feature>
<proteinExistence type="predicted"/>
<feature type="compositionally biased region" description="Basic and acidic residues" evidence="1">
    <location>
        <begin position="1"/>
        <end position="19"/>
    </location>
</feature>
<name>A0A1X7UBV8_AMPQE</name>
<evidence type="ECO:0000313" key="3">
    <source>
        <dbReference type="EnsemblMetazoa" id="Aqu2.1.25429_001"/>
    </source>
</evidence>